<evidence type="ECO:0000259" key="2">
    <source>
        <dbReference type="SMART" id="SM00672"/>
    </source>
</evidence>
<dbReference type="InterPro" id="IPR006598">
    <property type="entry name" value="CAP10"/>
</dbReference>
<protein>
    <submittedName>
        <fullName evidence="3">Lipopolysaccharide A protein</fullName>
    </submittedName>
</protein>
<dbReference type="RefSeq" id="WP_176302899.1">
    <property type="nucleotide sequence ID" value="NZ_JABWCV010000006.1"/>
</dbReference>
<dbReference type="Proteomes" id="UP000589984">
    <property type="component" value="Unassembled WGS sequence"/>
</dbReference>
<name>A0A7Y6RBE5_9GAMM</name>
<dbReference type="PANTHER" id="PTHR12203">
    <property type="entry name" value="KDEL LYS-ASP-GLU-LEU CONTAINING - RELATED"/>
    <property type="match status" value="1"/>
</dbReference>
<comment type="caution">
    <text evidence="3">The sequence shown here is derived from an EMBL/GenBank/DDBJ whole genome shotgun (WGS) entry which is preliminary data.</text>
</comment>
<feature type="domain" description="Glycosyl transferase CAP10" evidence="2">
    <location>
        <begin position="114"/>
        <end position="325"/>
    </location>
</feature>
<dbReference type="GO" id="GO:0016740">
    <property type="term" value="F:transferase activity"/>
    <property type="evidence" value="ECO:0007669"/>
    <property type="project" value="UniProtKB-KW"/>
</dbReference>
<evidence type="ECO:0000313" key="3">
    <source>
        <dbReference type="EMBL" id="NVF13821.1"/>
    </source>
</evidence>
<dbReference type="PANTHER" id="PTHR12203:SF35">
    <property type="entry name" value="PROTEIN O-GLUCOSYLTRANSFERASE 1"/>
    <property type="match status" value="1"/>
</dbReference>
<evidence type="ECO:0000256" key="1">
    <source>
        <dbReference type="ARBA" id="ARBA00022679"/>
    </source>
</evidence>
<organism evidence="3 4">
    <name type="scientific">Vreelandella maris</name>
    <dbReference type="NCBI Taxonomy" id="2729617"/>
    <lineage>
        <taxon>Bacteria</taxon>
        <taxon>Pseudomonadati</taxon>
        <taxon>Pseudomonadota</taxon>
        <taxon>Gammaproteobacteria</taxon>
        <taxon>Oceanospirillales</taxon>
        <taxon>Halomonadaceae</taxon>
        <taxon>Vreelandella</taxon>
    </lineage>
</organism>
<keyword evidence="4" id="KW-1185">Reference proteome</keyword>
<dbReference type="EMBL" id="JABWCV010000006">
    <property type="protein sequence ID" value="NVF13821.1"/>
    <property type="molecule type" value="Genomic_DNA"/>
</dbReference>
<dbReference type="AlphaFoldDB" id="A0A7Y6RBE5"/>
<dbReference type="InterPro" id="IPR051091">
    <property type="entry name" value="O-Glucosyltr/Glycosyltrsf_90"/>
</dbReference>
<evidence type="ECO:0000313" key="4">
    <source>
        <dbReference type="Proteomes" id="UP000589984"/>
    </source>
</evidence>
<dbReference type="SMART" id="SM00672">
    <property type="entry name" value="CAP10"/>
    <property type="match status" value="1"/>
</dbReference>
<dbReference type="Pfam" id="PF05686">
    <property type="entry name" value="Glyco_transf_90"/>
    <property type="match status" value="1"/>
</dbReference>
<keyword evidence="1" id="KW-0808">Transferase</keyword>
<gene>
    <name evidence="3" type="ORF">HUO07_06520</name>
</gene>
<proteinExistence type="predicted"/>
<accession>A0A7Y6RBE5</accession>
<sequence>MTLIERLKANYHKFLFYSKGVLEIGLPRQYYFFERKKYLTAFERLPLGSEKSYIESRVNYYNQLSKPLKLNDQALNVGGFSKQKSWSYYIDMKCYLSRFEKPLKFHFWPGDIRTIPEEPTFVKSRPISPDNQQSVLLKLNRVRHYFFVNDTLNFDEKKNQLVWRGACHQPHRQAFVEKYYHHPLCNVGDSRKNAQGKPWGRSYMSVNEQLNYKFILSIEGNDVATNLKWIMASNSLCFMTRPKYETWFMEGTLKPNFHYVELADDYSDLEEKLIYYHQHPNEAKNIIENANNYVKPFLNKKQEHLVGLLVMQKYFEKTGQLAPSEQMLVK</sequence>
<reference evidence="3 4" key="1">
    <citation type="submission" date="2020-06" db="EMBL/GenBank/DDBJ databases">
        <title>Halomonas sp. QX-1 draft genome sequence.</title>
        <authorList>
            <person name="Qiu X."/>
        </authorList>
    </citation>
    <scope>NUCLEOTIDE SEQUENCE [LARGE SCALE GENOMIC DNA]</scope>
    <source>
        <strain evidence="3 4">QX-1</strain>
    </source>
</reference>